<dbReference type="GO" id="GO:0005524">
    <property type="term" value="F:ATP binding"/>
    <property type="evidence" value="ECO:0007669"/>
    <property type="project" value="UniProtKB-KW"/>
</dbReference>
<dbReference type="GO" id="GO:0070681">
    <property type="term" value="P:glutaminyl-tRNAGln biosynthesis via transamidation"/>
    <property type="evidence" value="ECO:0007669"/>
    <property type="project" value="TreeGrafter"/>
</dbReference>
<comment type="function">
    <text evidence="3 6">Allows the formation of correctly charged Asn-tRNA(Asn) or Gln-tRNA(Gln) through the transamidation of misacylated Asp-tRNA(Asn) or Glu-tRNA(Gln) in organisms which lack either or both of asparaginyl-tRNA or glutaminyl-tRNA synthetases. The reaction takes place in the presence of glutamine and ATP through an activated phospho-Asp-tRNA(Asn) or phospho-Glu-tRNA(Gln).</text>
</comment>
<dbReference type="GO" id="GO:0006450">
    <property type="term" value="P:regulation of translational fidelity"/>
    <property type="evidence" value="ECO:0007669"/>
    <property type="project" value="InterPro"/>
</dbReference>
<keyword evidence="6" id="KW-0547">Nucleotide-binding</keyword>
<keyword evidence="6" id="KW-0067">ATP-binding</keyword>
<dbReference type="EMBL" id="LSRS01000001">
    <property type="protein sequence ID" value="KAF1086667.1"/>
    <property type="molecule type" value="Genomic_DNA"/>
</dbReference>
<dbReference type="SUPFAM" id="SSF141000">
    <property type="entry name" value="Glu-tRNAGln amidotransferase C subunit"/>
    <property type="match status" value="1"/>
</dbReference>
<dbReference type="RefSeq" id="WP_161820803.1">
    <property type="nucleotide sequence ID" value="NZ_LSRS01000001.1"/>
</dbReference>
<dbReference type="Proteomes" id="UP000798488">
    <property type="component" value="Unassembled WGS sequence"/>
</dbReference>
<dbReference type="PANTHER" id="PTHR15004">
    <property type="entry name" value="GLUTAMYL-TRNA(GLN) AMIDOTRANSFERASE SUBUNIT C, MITOCHONDRIAL"/>
    <property type="match status" value="1"/>
</dbReference>
<dbReference type="Pfam" id="PF02686">
    <property type="entry name" value="GatC"/>
    <property type="match status" value="1"/>
</dbReference>
<evidence type="ECO:0000256" key="1">
    <source>
        <dbReference type="ARBA" id="ARBA00010757"/>
    </source>
</evidence>
<dbReference type="PANTHER" id="PTHR15004:SF0">
    <property type="entry name" value="GLUTAMYL-TRNA(GLN) AMIDOTRANSFERASE SUBUNIT C, MITOCHONDRIAL"/>
    <property type="match status" value="1"/>
</dbReference>
<accession>A0A9D3AZ27</accession>
<dbReference type="EC" id="6.3.5.-" evidence="6"/>
<comment type="caution">
    <text evidence="7">The sequence shown here is derived from an EMBL/GenBank/DDBJ whole genome shotgun (WGS) entry which is preliminary data.</text>
</comment>
<dbReference type="InterPro" id="IPR003837">
    <property type="entry name" value="GatC"/>
</dbReference>
<evidence type="ECO:0000256" key="4">
    <source>
        <dbReference type="ARBA" id="ARBA00047380"/>
    </source>
</evidence>
<keyword evidence="6" id="KW-0648">Protein biosynthesis</keyword>
<dbReference type="InterPro" id="IPR036113">
    <property type="entry name" value="Asp/Glu-ADT_sf_sub_c"/>
</dbReference>
<comment type="subunit">
    <text evidence="2 6">Heterotrimer of A, B and C subunits.</text>
</comment>
<comment type="similarity">
    <text evidence="1 6">Belongs to the GatC family.</text>
</comment>
<name>A0A9D3AZ27_9FIRM</name>
<evidence type="ECO:0000256" key="3">
    <source>
        <dbReference type="ARBA" id="ARBA00024799"/>
    </source>
</evidence>
<evidence type="ECO:0000256" key="2">
    <source>
        <dbReference type="ARBA" id="ARBA00011123"/>
    </source>
</evidence>
<reference evidence="7" key="1">
    <citation type="submission" date="2016-02" db="EMBL/GenBank/DDBJ databases">
        <title>Draft Genome Sequence of Sporotomaculum syntrophicum Strain FB, a Syntrophic Benzoate Degrader.</title>
        <authorList>
            <person name="Nobu M.K."/>
            <person name="Narihiro T."/>
            <person name="Qiu Y.-L."/>
            <person name="Ohashi A."/>
            <person name="Liu W.-T."/>
            <person name="Yuji S."/>
        </authorList>
    </citation>
    <scope>NUCLEOTIDE SEQUENCE</scope>
    <source>
        <strain evidence="7">FB</strain>
    </source>
</reference>
<keyword evidence="8" id="KW-1185">Reference proteome</keyword>
<evidence type="ECO:0000256" key="5">
    <source>
        <dbReference type="ARBA" id="ARBA00047913"/>
    </source>
</evidence>
<dbReference type="Gene3D" id="1.10.20.60">
    <property type="entry name" value="Glu-tRNAGln amidotransferase C subunit, N-terminal domain"/>
    <property type="match status" value="1"/>
</dbReference>
<dbReference type="OrthoDB" id="9813938at2"/>
<dbReference type="HAMAP" id="MF_00122">
    <property type="entry name" value="GatC"/>
    <property type="match status" value="1"/>
</dbReference>
<proteinExistence type="inferred from homology"/>
<dbReference type="AlphaFoldDB" id="A0A9D3AZ27"/>
<comment type="catalytic activity">
    <reaction evidence="4 6">
        <text>L-aspartyl-tRNA(Asn) + L-glutamine + ATP + H2O = L-asparaginyl-tRNA(Asn) + L-glutamate + ADP + phosphate + 2 H(+)</text>
        <dbReference type="Rhea" id="RHEA:14513"/>
        <dbReference type="Rhea" id="RHEA-COMP:9674"/>
        <dbReference type="Rhea" id="RHEA-COMP:9677"/>
        <dbReference type="ChEBI" id="CHEBI:15377"/>
        <dbReference type="ChEBI" id="CHEBI:15378"/>
        <dbReference type="ChEBI" id="CHEBI:29985"/>
        <dbReference type="ChEBI" id="CHEBI:30616"/>
        <dbReference type="ChEBI" id="CHEBI:43474"/>
        <dbReference type="ChEBI" id="CHEBI:58359"/>
        <dbReference type="ChEBI" id="CHEBI:78515"/>
        <dbReference type="ChEBI" id="CHEBI:78516"/>
        <dbReference type="ChEBI" id="CHEBI:456216"/>
    </reaction>
</comment>
<evidence type="ECO:0000313" key="7">
    <source>
        <dbReference type="EMBL" id="KAF1086667.1"/>
    </source>
</evidence>
<dbReference type="NCBIfam" id="TIGR00135">
    <property type="entry name" value="gatC"/>
    <property type="match status" value="1"/>
</dbReference>
<sequence length="94" mass="10713">MKITEQNVEQVALFSRLELTEEDKAVYTESLNTILDYLDMLDKLDTNNIEPAAHVLSFKNVFREDKLQSSLAKELVLVNAPEEEAGCFKVPRIV</sequence>
<organism evidence="7 8">
    <name type="scientific">Sporotomaculum syntrophicum</name>
    <dbReference type="NCBI Taxonomy" id="182264"/>
    <lineage>
        <taxon>Bacteria</taxon>
        <taxon>Bacillati</taxon>
        <taxon>Bacillota</taxon>
        <taxon>Clostridia</taxon>
        <taxon>Eubacteriales</taxon>
        <taxon>Desulfallaceae</taxon>
        <taxon>Sporotomaculum</taxon>
    </lineage>
</organism>
<evidence type="ECO:0000313" key="8">
    <source>
        <dbReference type="Proteomes" id="UP000798488"/>
    </source>
</evidence>
<evidence type="ECO:0000256" key="6">
    <source>
        <dbReference type="HAMAP-Rule" id="MF_00122"/>
    </source>
</evidence>
<gene>
    <name evidence="7" type="primary">gatC_2</name>
    <name evidence="6" type="synonym">gatC</name>
    <name evidence="7" type="ORF">SPSYN_00386</name>
</gene>
<comment type="catalytic activity">
    <reaction evidence="5 6">
        <text>L-glutamyl-tRNA(Gln) + L-glutamine + ATP + H2O = L-glutaminyl-tRNA(Gln) + L-glutamate + ADP + phosphate + H(+)</text>
        <dbReference type="Rhea" id="RHEA:17521"/>
        <dbReference type="Rhea" id="RHEA-COMP:9681"/>
        <dbReference type="Rhea" id="RHEA-COMP:9684"/>
        <dbReference type="ChEBI" id="CHEBI:15377"/>
        <dbReference type="ChEBI" id="CHEBI:15378"/>
        <dbReference type="ChEBI" id="CHEBI:29985"/>
        <dbReference type="ChEBI" id="CHEBI:30616"/>
        <dbReference type="ChEBI" id="CHEBI:43474"/>
        <dbReference type="ChEBI" id="CHEBI:58359"/>
        <dbReference type="ChEBI" id="CHEBI:78520"/>
        <dbReference type="ChEBI" id="CHEBI:78521"/>
        <dbReference type="ChEBI" id="CHEBI:456216"/>
    </reaction>
</comment>
<dbReference type="GO" id="GO:0050567">
    <property type="term" value="F:glutaminyl-tRNA synthase (glutamine-hydrolyzing) activity"/>
    <property type="evidence" value="ECO:0007669"/>
    <property type="project" value="UniProtKB-UniRule"/>
</dbReference>
<protein>
    <recommendedName>
        <fullName evidence="6">Aspartyl/glutamyl-tRNA(Asn/Gln) amidotransferase subunit C</fullName>
        <shortName evidence="6">Asp/Glu-ADT subunit C</shortName>
        <ecNumber evidence="6">6.3.5.-</ecNumber>
    </recommendedName>
</protein>
<keyword evidence="6 7" id="KW-0436">Ligase</keyword>
<dbReference type="GO" id="GO:0006412">
    <property type="term" value="P:translation"/>
    <property type="evidence" value="ECO:0007669"/>
    <property type="project" value="UniProtKB-UniRule"/>
</dbReference>